<dbReference type="InterPro" id="IPR036770">
    <property type="entry name" value="Ankyrin_rpt-contain_sf"/>
</dbReference>
<dbReference type="PROSITE" id="PS50297">
    <property type="entry name" value="ANK_REP_REGION"/>
    <property type="match status" value="2"/>
</dbReference>
<keyword evidence="5" id="KW-1185">Reference proteome</keyword>
<dbReference type="PANTHER" id="PTHR24198">
    <property type="entry name" value="ANKYRIN REPEAT AND PROTEIN KINASE DOMAIN-CONTAINING PROTEIN"/>
    <property type="match status" value="1"/>
</dbReference>
<dbReference type="Proteomes" id="UP000184499">
    <property type="component" value="Unassembled WGS sequence"/>
</dbReference>
<dbReference type="PANTHER" id="PTHR24198:SF165">
    <property type="entry name" value="ANKYRIN REPEAT-CONTAINING PROTEIN-RELATED"/>
    <property type="match status" value="1"/>
</dbReference>
<keyword evidence="2 3" id="KW-0040">ANK repeat</keyword>
<dbReference type="Gene3D" id="1.25.40.20">
    <property type="entry name" value="Ankyrin repeat-containing domain"/>
    <property type="match status" value="2"/>
</dbReference>
<name>A0A1L9UF01_ASPBC</name>
<feature type="repeat" description="ANK" evidence="3">
    <location>
        <begin position="173"/>
        <end position="197"/>
    </location>
</feature>
<evidence type="ECO:0000313" key="5">
    <source>
        <dbReference type="Proteomes" id="UP000184499"/>
    </source>
</evidence>
<dbReference type="OrthoDB" id="341259at2759"/>
<dbReference type="VEuPathDB" id="FungiDB:ASPBRDRAFT_56939"/>
<accession>A0A1L9UF01</accession>
<organism evidence="4 5">
    <name type="scientific">Aspergillus brasiliensis (strain CBS 101740 / IMI 381727 / IBT 21946)</name>
    <dbReference type="NCBI Taxonomy" id="767769"/>
    <lineage>
        <taxon>Eukaryota</taxon>
        <taxon>Fungi</taxon>
        <taxon>Dikarya</taxon>
        <taxon>Ascomycota</taxon>
        <taxon>Pezizomycotina</taxon>
        <taxon>Eurotiomycetes</taxon>
        <taxon>Eurotiomycetidae</taxon>
        <taxon>Eurotiales</taxon>
        <taxon>Aspergillaceae</taxon>
        <taxon>Aspergillus</taxon>
        <taxon>Aspergillus subgen. Circumdati</taxon>
    </lineage>
</organism>
<keyword evidence="1" id="KW-0677">Repeat</keyword>
<evidence type="ECO:0000256" key="2">
    <source>
        <dbReference type="ARBA" id="ARBA00023043"/>
    </source>
</evidence>
<dbReference type="GeneID" id="93580144"/>
<evidence type="ECO:0000256" key="3">
    <source>
        <dbReference type="PROSITE-ProRule" id="PRU00023"/>
    </source>
</evidence>
<evidence type="ECO:0000256" key="1">
    <source>
        <dbReference type="ARBA" id="ARBA00022737"/>
    </source>
</evidence>
<gene>
    <name evidence="4" type="ORF">ASPBRDRAFT_56939</name>
</gene>
<proteinExistence type="predicted"/>
<dbReference type="InterPro" id="IPR002110">
    <property type="entry name" value="Ankyrin_rpt"/>
</dbReference>
<protein>
    <submittedName>
        <fullName evidence="4">Uncharacterized protein</fullName>
    </submittedName>
</protein>
<dbReference type="AlphaFoldDB" id="A0A1L9UF01"/>
<dbReference type="Pfam" id="PF12796">
    <property type="entry name" value="Ank_2"/>
    <property type="match status" value="1"/>
</dbReference>
<dbReference type="Pfam" id="PF00023">
    <property type="entry name" value="Ank"/>
    <property type="match status" value="1"/>
</dbReference>
<reference evidence="5" key="1">
    <citation type="journal article" date="2017" name="Genome Biol.">
        <title>Comparative genomics reveals high biological diversity and specific adaptations in the industrially and medically important fungal genus Aspergillus.</title>
        <authorList>
            <person name="de Vries R.P."/>
            <person name="Riley R."/>
            <person name="Wiebenga A."/>
            <person name="Aguilar-Osorio G."/>
            <person name="Amillis S."/>
            <person name="Uchima C.A."/>
            <person name="Anderluh G."/>
            <person name="Asadollahi M."/>
            <person name="Askin M."/>
            <person name="Barry K."/>
            <person name="Battaglia E."/>
            <person name="Bayram O."/>
            <person name="Benocci T."/>
            <person name="Braus-Stromeyer S.A."/>
            <person name="Caldana C."/>
            <person name="Canovas D."/>
            <person name="Cerqueira G.C."/>
            <person name="Chen F."/>
            <person name="Chen W."/>
            <person name="Choi C."/>
            <person name="Clum A."/>
            <person name="Dos Santos R.A."/>
            <person name="Damasio A.R."/>
            <person name="Diallinas G."/>
            <person name="Emri T."/>
            <person name="Fekete E."/>
            <person name="Flipphi M."/>
            <person name="Freyberg S."/>
            <person name="Gallo A."/>
            <person name="Gournas C."/>
            <person name="Habgood R."/>
            <person name="Hainaut M."/>
            <person name="Harispe M.L."/>
            <person name="Henrissat B."/>
            <person name="Hilden K.S."/>
            <person name="Hope R."/>
            <person name="Hossain A."/>
            <person name="Karabika E."/>
            <person name="Karaffa L."/>
            <person name="Karanyi Z."/>
            <person name="Krasevec N."/>
            <person name="Kuo A."/>
            <person name="Kusch H."/>
            <person name="LaButti K."/>
            <person name="Lagendijk E.L."/>
            <person name="Lapidus A."/>
            <person name="Levasseur A."/>
            <person name="Lindquist E."/>
            <person name="Lipzen A."/>
            <person name="Logrieco A.F."/>
            <person name="MacCabe A."/>
            <person name="Maekelae M.R."/>
            <person name="Malavazi I."/>
            <person name="Melin P."/>
            <person name="Meyer V."/>
            <person name="Mielnichuk N."/>
            <person name="Miskei M."/>
            <person name="Molnar A.P."/>
            <person name="Mule G."/>
            <person name="Ngan C.Y."/>
            <person name="Orejas M."/>
            <person name="Orosz E."/>
            <person name="Ouedraogo J.P."/>
            <person name="Overkamp K.M."/>
            <person name="Park H.-S."/>
            <person name="Perrone G."/>
            <person name="Piumi F."/>
            <person name="Punt P.J."/>
            <person name="Ram A.F."/>
            <person name="Ramon A."/>
            <person name="Rauscher S."/>
            <person name="Record E."/>
            <person name="Riano-Pachon D.M."/>
            <person name="Robert V."/>
            <person name="Roehrig J."/>
            <person name="Ruller R."/>
            <person name="Salamov A."/>
            <person name="Salih N.S."/>
            <person name="Samson R.A."/>
            <person name="Sandor E."/>
            <person name="Sanguinetti M."/>
            <person name="Schuetze T."/>
            <person name="Sepcic K."/>
            <person name="Shelest E."/>
            <person name="Sherlock G."/>
            <person name="Sophianopoulou V."/>
            <person name="Squina F.M."/>
            <person name="Sun H."/>
            <person name="Susca A."/>
            <person name="Todd R.B."/>
            <person name="Tsang A."/>
            <person name="Unkles S.E."/>
            <person name="van de Wiele N."/>
            <person name="van Rossen-Uffink D."/>
            <person name="Oliveira J.V."/>
            <person name="Vesth T.C."/>
            <person name="Visser J."/>
            <person name="Yu J.-H."/>
            <person name="Zhou M."/>
            <person name="Andersen M.R."/>
            <person name="Archer D.B."/>
            <person name="Baker S.E."/>
            <person name="Benoit I."/>
            <person name="Brakhage A.A."/>
            <person name="Braus G.H."/>
            <person name="Fischer R."/>
            <person name="Frisvad J.C."/>
            <person name="Goldman G.H."/>
            <person name="Houbraken J."/>
            <person name="Oakley B."/>
            <person name="Pocsi I."/>
            <person name="Scazzocchio C."/>
            <person name="Seiboth B."/>
            <person name="vanKuyk P.A."/>
            <person name="Wortman J."/>
            <person name="Dyer P.S."/>
            <person name="Grigoriev I.V."/>
        </authorList>
    </citation>
    <scope>NUCLEOTIDE SEQUENCE [LARGE SCALE GENOMIC DNA]</scope>
    <source>
        <strain evidence="5">CBS 101740 / IMI 381727 / IBT 21946</strain>
    </source>
</reference>
<dbReference type="EMBL" id="KV878687">
    <property type="protein sequence ID" value="OJJ70221.1"/>
    <property type="molecule type" value="Genomic_DNA"/>
</dbReference>
<dbReference type="SMART" id="SM00248">
    <property type="entry name" value="ANK"/>
    <property type="match status" value="4"/>
</dbReference>
<dbReference type="OMA" id="WEGHETV"/>
<dbReference type="STRING" id="767769.A0A1L9UF01"/>
<dbReference type="RefSeq" id="XP_067477469.1">
    <property type="nucleotide sequence ID" value="XM_067627656.1"/>
</dbReference>
<sequence length="236" mass="26196">MCISCIALDPDDFPQECMLEYASTYWDTHFRQAQIPDEDPVIGRAMLLCEPNSDIFRTWSRIYEVKTDIVPESTSPLLIASCLGLIGVLLLATEEVNVNLQDPRYGRSPLAWAAGQGHEGVVKLLLATGKVDVDSRSTRGHTPLSWVAWEGHETVVNILLATGEVDVNSKDLDGRTPLSWAAENGNEAVIKLLIARGKADVHARDGNERTPLDWVAENDHQGAVDILRMYHYQLCM</sequence>
<dbReference type="PROSITE" id="PS50088">
    <property type="entry name" value="ANK_REPEAT"/>
    <property type="match status" value="2"/>
</dbReference>
<evidence type="ECO:0000313" key="4">
    <source>
        <dbReference type="EMBL" id="OJJ70221.1"/>
    </source>
</evidence>
<dbReference type="SUPFAM" id="SSF48403">
    <property type="entry name" value="Ankyrin repeat"/>
    <property type="match status" value="1"/>
</dbReference>
<feature type="repeat" description="ANK" evidence="3">
    <location>
        <begin position="105"/>
        <end position="129"/>
    </location>
</feature>